<evidence type="ECO:0000313" key="6">
    <source>
        <dbReference type="Proteomes" id="UP000272627"/>
    </source>
</evidence>
<evidence type="ECO:0000313" key="4">
    <source>
        <dbReference type="EMBL" id="RMO61070.1"/>
    </source>
</evidence>
<reference evidence="2 5" key="1">
    <citation type="submission" date="2015-09" db="EMBL/GenBank/DDBJ databases">
        <title>Genome announcement of multiple Pseudomonas syringae strains.</title>
        <authorList>
            <person name="Thakur S."/>
            <person name="Wang P.W."/>
            <person name="Gong Y."/>
            <person name="Weir B.S."/>
            <person name="Guttman D.S."/>
        </authorList>
    </citation>
    <scope>NUCLEOTIDE SEQUENCE [LARGE SCALE GENOMIC DNA]</scope>
    <source>
        <strain evidence="2 5">ICMP4455</strain>
    </source>
</reference>
<evidence type="ECO:0000313" key="5">
    <source>
        <dbReference type="Proteomes" id="UP000050490"/>
    </source>
</evidence>
<dbReference type="Pfam" id="PF04326">
    <property type="entry name" value="SLFN_AlbA_2"/>
    <property type="match status" value="1"/>
</dbReference>
<dbReference type="EMBL" id="LJQI01000318">
    <property type="protein sequence ID" value="KPX24372.1"/>
    <property type="molecule type" value="Genomic_DNA"/>
</dbReference>
<dbReference type="Proteomes" id="UP000050490">
    <property type="component" value="Unassembled WGS sequence"/>
</dbReference>
<reference evidence="6 7" key="2">
    <citation type="submission" date="2018-08" db="EMBL/GenBank/DDBJ databases">
        <title>Recombination of ecologically and evolutionarily significant loci maintains genetic cohesion in the Pseudomonas syringae species complex.</title>
        <authorList>
            <person name="Dillon M."/>
            <person name="Thakur S."/>
            <person name="Almeida R.N.D."/>
            <person name="Weir B.S."/>
            <person name="Guttman D.S."/>
        </authorList>
    </citation>
    <scope>NUCLEOTIDE SEQUENCE [LARGE SCALE GENOMIC DNA]</scope>
    <source>
        <strain evidence="4 7">ICMP 4316</strain>
        <strain evidence="3 6">ICMP 8636</strain>
    </source>
</reference>
<dbReference type="Proteomes" id="UP000272627">
    <property type="component" value="Unassembled WGS sequence"/>
</dbReference>
<feature type="domain" description="Schlafen AlbA-2" evidence="1">
    <location>
        <begin position="227"/>
        <end position="381"/>
    </location>
</feature>
<accession>A0A0P9R7I5</accession>
<dbReference type="EMBL" id="RBPV01000171">
    <property type="protein sequence ID" value="RMO61070.1"/>
    <property type="molecule type" value="Genomic_DNA"/>
</dbReference>
<dbReference type="InterPro" id="IPR038461">
    <property type="entry name" value="Schlafen_AlbA_2_dom_sf"/>
</dbReference>
<dbReference type="RefSeq" id="WP_207797423.1">
    <property type="nucleotide sequence ID" value="NZ_BMZY01000022.1"/>
</dbReference>
<dbReference type="Gene3D" id="3.30.950.30">
    <property type="entry name" value="Schlafen, AAA domain"/>
    <property type="match status" value="1"/>
</dbReference>
<organism evidence="2 5">
    <name type="scientific">Pseudomonas amygdali pv. eriobotryae</name>
    <dbReference type="NCBI Taxonomy" id="129137"/>
    <lineage>
        <taxon>Bacteria</taxon>
        <taxon>Pseudomonadati</taxon>
        <taxon>Pseudomonadota</taxon>
        <taxon>Gammaproteobacteria</taxon>
        <taxon>Pseudomonadales</taxon>
        <taxon>Pseudomonadaceae</taxon>
        <taxon>Pseudomonas</taxon>
        <taxon>Pseudomonas amygdali</taxon>
    </lineage>
</organism>
<comment type="caution">
    <text evidence="2">The sequence shown here is derived from an EMBL/GenBank/DDBJ whole genome shotgun (WGS) entry which is preliminary data.</text>
</comment>
<gene>
    <name evidence="2" type="ORF">ALO70_00088</name>
    <name evidence="4" type="ORF">ALQ39_04514</name>
    <name evidence="3" type="ORF">ALQ86_00507</name>
</gene>
<proteinExistence type="predicted"/>
<evidence type="ECO:0000313" key="2">
    <source>
        <dbReference type="EMBL" id="KPX24372.1"/>
    </source>
</evidence>
<evidence type="ECO:0000259" key="1">
    <source>
        <dbReference type="Pfam" id="PF04326"/>
    </source>
</evidence>
<dbReference type="Proteomes" id="UP000275613">
    <property type="component" value="Unassembled WGS sequence"/>
</dbReference>
<protein>
    <recommendedName>
        <fullName evidence="1">Schlafen AlbA-2 domain-containing protein</fullName>
    </recommendedName>
</protein>
<dbReference type="AlphaFoldDB" id="A0A0P9R7I5"/>
<evidence type="ECO:0000313" key="7">
    <source>
        <dbReference type="Proteomes" id="UP000275613"/>
    </source>
</evidence>
<evidence type="ECO:0000313" key="3">
    <source>
        <dbReference type="EMBL" id="RML95084.1"/>
    </source>
</evidence>
<name>A0A0P9R7I5_PSEA0</name>
<dbReference type="EMBL" id="RBOA01000480">
    <property type="protein sequence ID" value="RML95084.1"/>
    <property type="molecule type" value="Genomic_DNA"/>
</dbReference>
<dbReference type="PATRIC" id="fig|129137.4.peg.155"/>
<sequence length="397" mass="44883">MLPLSAMPEISIDSNRSSMGYALKAEEIFWCRQGVLRGQQLRDSEDEEMIVDICASIVLGEPIARSKELFDKIYNDTEAEYSRLRRALHTYGKERLREEVKVTMSVMNQIILGYNESSNTLRSVVNPSSMNPIKNSFYSIFMALHHLVIGEERTPDDYKDIMQALTGLQKQMIRNANYATTADRRKNVDKTIGLIQRYFIRKDPPMLRHGAGLALDMENSLRRSRIETSRYECKQGLMTLSDVRKLDADLPAKIVATICGIANVGPDADGFIFIGVADKKADAERVEQLDKVATVAIGERYIVGLEREMKLLKVGDEQYLEKFLEHIRSSMLSDPLKSQVLSQTDFVQYKGLSVIRIRIPKQKEVSFVGDEAYVREGSSTVLAAGKKLLAISEAFQH</sequence>
<dbReference type="InterPro" id="IPR007421">
    <property type="entry name" value="Schlafen_AlbA_2_dom"/>
</dbReference>